<keyword evidence="4" id="KW-1185">Reference proteome</keyword>
<feature type="signal peptide" evidence="1">
    <location>
        <begin position="1"/>
        <end position="21"/>
    </location>
</feature>
<dbReference type="Proteomes" id="UP001165423">
    <property type="component" value="Unassembled WGS sequence"/>
</dbReference>
<evidence type="ECO:0000313" key="3">
    <source>
        <dbReference type="EMBL" id="MCJ0825277.1"/>
    </source>
</evidence>
<protein>
    <submittedName>
        <fullName evidence="3">Nuclear transport factor 2 family protein</fullName>
    </submittedName>
</protein>
<evidence type="ECO:0000313" key="4">
    <source>
        <dbReference type="Proteomes" id="UP001165423"/>
    </source>
</evidence>
<keyword evidence="1" id="KW-0732">Signal</keyword>
<name>A0ABT0A2S5_9GAMM</name>
<accession>A0ABT0A2S5</accession>
<proteinExistence type="predicted"/>
<dbReference type="RefSeq" id="WP_243319503.1">
    <property type="nucleotide sequence ID" value="NZ_JALGCL010000001.1"/>
</dbReference>
<feature type="domain" description="DUF4440" evidence="2">
    <location>
        <begin position="39"/>
        <end position="155"/>
    </location>
</feature>
<feature type="chain" id="PRO_5046586419" evidence="1">
    <location>
        <begin position="22"/>
        <end position="193"/>
    </location>
</feature>
<evidence type="ECO:0000259" key="2">
    <source>
        <dbReference type="Pfam" id="PF14534"/>
    </source>
</evidence>
<comment type="caution">
    <text evidence="3">The sequence shown here is derived from an EMBL/GenBank/DDBJ whole genome shotgun (WGS) entry which is preliminary data.</text>
</comment>
<organism evidence="3 4">
    <name type="scientific">Cognatiluteimonas sedimenti</name>
    <dbReference type="NCBI Taxonomy" id="2927791"/>
    <lineage>
        <taxon>Bacteria</taxon>
        <taxon>Pseudomonadati</taxon>
        <taxon>Pseudomonadota</taxon>
        <taxon>Gammaproteobacteria</taxon>
        <taxon>Lysobacterales</taxon>
        <taxon>Lysobacteraceae</taxon>
        <taxon>Cognatiluteimonas</taxon>
    </lineage>
</organism>
<dbReference type="InterPro" id="IPR032710">
    <property type="entry name" value="NTF2-like_dom_sf"/>
</dbReference>
<evidence type="ECO:0000256" key="1">
    <source>
        <dbReference type="SAM" id="SignalP"/>
    </source>
</evidence>
<dbReference type="InterPro" id="IPR027843">
    <property type="entry name" value="DUF4440"/>
</dbReference>
<dbReference type="SUPFAM" id="SSF54427">
    <property type="entry name" value="NTF2-like"/>
    <property type="match status" value="1"/>
</dbReference>
<reference evidence="3 4" key="1">
    <citation type="submission" date="2022-03" db="EMBL/GenBank/DDBJ databases">
        <title>Luteimonas soily sp. nov., a novel bacterium isolated from the soil.</title>
        <authorList>
            <person name="Zhang X."/>
        </authorList>
    </citation>
    <scope>NUCLEOTIDE SEQUENCE [LARGE SCALE GENOMIC DNA]</scope>
    <source>
        <strain evidence="3 4">50</strain>
    </source>
</reference>
<dbReference type="Gene3D" id="3.10.450.50">
    <property type="match status" value="1"/>
</dbReference>
<sequence length="193" mass="19677">MALPRSLLLLSLLCAAQVAGAVEPVPPQAGTDDARCTVWARESGFAQSVADHDPAAFAGYLHPDAVFIGGDGTPAHGAAAIAADWAGIIAGKGLVLRWYPDAVDVGADGKLALSRGPYWMEIPAAAGDKPGSATRYRIGRFVSTWLRGEDGRWQVVFDGGGGNVAVAASEAEVAALKAAAKACTPLQGGPSAR</sequence>
<dbReference type="Pfam" id="PF14534">
    <property type="entry name" value="DUF4440"/>
    <property type="match status" value="1"/>
</dbReference>
<gene>
    <name evidence="3" type="ORF">MQC88_04770</name>
</gene>
<dbReference type="EMBL" id="JALGCL010000001">
    <property type="protein sequence ID" value="MCJ0825277.1"/>
    <property type="molecule type" value="Genomic_DNA"/>
</dbReference>